<keyword evidence="16" id="KW-0675">Receptor</keyword>
<dbReference type="Pfam" id="PF07715">
    <property type="entry name" value="Plug"/>
    <property type="match status" value="1"/>
</dbReference>
<evidence type="ECO:0000256" key="11">
    <source>
        <dbReference type="PROSITE-ProRule" id="PRU01360"/>
    </source>
</evidence>
<dbReference type="InterPro" id="IPR039426">
    <property type="entry name" value="TonB-dep_rcpt-like"/>
</dbReference>
<keyword evidence="8 12" id="KW-0798">TonB box</keyword>
<keyword evidence="3 11" id="KW-1134">Transmembrane beta strand</keyword>
<sequence>MLVLIGAACSGGAALAQTAASPSSADTARDSDAIVVTAQKRSQAAQDVGISLSAYSGESLARQGVISMTDIARLSPSVGTSGSFAGQNITYSIRGVAQQDFQPHSESPVAVYIDDGYVAANNAAGIGILDIERVEILKGPQGTLFGRNATGGLVNIVTRKPTKDLSAFGQITYGSYNDIRVEAGVGGPIAENVQARIAGAYQHTDGWVKNISPTGGRLGGKESVALRGHLAMQPSEAVDLLLTGYYSNVDQSWAPYFMISTRSTLENGIPNSVIVPTASGLGDPPSDIKGRTVDSNHAVSRGAYNRIYGGTFKATADLGFADFISVSDYKVVKYKALLDDDASPSDLLDTIITAKVKNYSEEARLEKKIGNLNLTGGVYYLHIDSQTVDLERLFAPLGNLQVSSPFRLLTNSYSAFVQGEVEVAPKVTLIGGFRATREKKSFTYDAFAQTLDGAPLALARSYEGKSAQWLYSWKAQAEYRPNSDILLYAGYNRGVKAGSFNAPFAGGGTPADPEVPYKPEKLDAFEIGAKTSFLNGLGTLNGSVFYYDYTDYQSFKFVNFSSVVANNAATIKGAEFDLHLRPASGFELTAGMSYIDATVKGVTVSNALGVAVLSRKPPYTSKWQGNVAANYVIPVGGGELSLNANAQYRSSFFFSLTNFDATKVKSYALVGARIGWTTPDGAWDFAILGKNLFDKRYKTVGFDLSDFGGLSQVGIGEPRWIGGSITYKLGR</sequence>
<accession>A0A494W0S1</accession>
<dbReference type="GO" id="GO:0006826">
    <property type="term" value="P:iron ion transport"/>
    <property type="evidence" value="ECO:0007669"/>
    <property type="project" value="UniProtKB-KW"/>
</dbReference>
<comment type="similarity">
    <text evidence="11 12">Belongs to the TonB-dependent receptor family.</text>
</comment>
<keyword evidence="4" id="KW-0410">Iron transport</keyword>
<evidence type="ECO:0000256" key="12">
    <source>
        <dbReference type="RuleBase" id="RU003357"/>
    </source>
</evidence>
<dbReference type="PROSITE" id="PS52016">
    <property type="entry name" value="TONB_DEPENDENT_REC_3"/>
    <property type="match status" value="1"/>
</dbReference>
<dbReference type="KEGG" id="sami:SAMIE_1002790"/>
<feature type="chain" id="PRO_5019723379" evidence="13">
    <location>
        <begin position="20"/>
        <end position="731"/>
    </location>
</feature>
<dbReference type="InterPro" id="IPR012910">
    <property type="entry name" value="Plug_dom"/>
</dbReference>
<keyword evidence="10 11" id="KW-0998">Cell outer membrane</keyword>
<evidence type="ECO:0000256" key="5">
    <source>
        <dbReference type="ARBA" id="ARBA00022692"/>
    </source>
</evidence>
<proteinExistence type="inferred from homology"/>
<keyword evidence="13" id="KW-0732">Signal</keyword>
<keyword evidence="5 11" id="KW-0812">Transmembrane</keyword>
<evidence type="ECO:0000256" key="6">
    <source>
        <dbReference type="ARBA" id="ARBA00023004"/>
    </source>
</evidence>
<evidence type="ECO:0000256" key="10">
    <source>
        <dbReference type="ARBA" id="ARBA00023237"/>
    </source>
</evidence>
<dbReference type="PANTHER" id="PTHR32552">
    <property type="entry name" value="FERRICHROME IRON RECEPTOR-RELATED"/>
    <property type="match status" value="1"/>
</dbReference>
<evidence type="ECO:0000256" key="1">
    <source>
        <dbReference type="ARBA" id="ARBA00004571"/>
    </source>
</evidence>
<evidence type="ECO:0000313" key="16">
    <source>
        <dbReference type="EMBL" id="BBD96778.1"/>
    </source>
</evidence>
<evidence type="ECO:0000256" key="3">
    <source>
        <dbReference type="ARBA" id="ARBA00022452"/>
    </source>
</evidence>
<keyword evidence="7" id="KW-0406">Ion transport</keyword>
<keyword evidence="6" id="KW-0408">Iron</keyword>
<evidence type="ECO:0000259" key="14">
    <source>
        <dbReference type="Pfam" id="PF00593"/>
    </source>
</evidence>
<evidence type="ECO:0000256" key="8">
    <source>
        <dbReference type="ARBA" id="ARBA00023077"/>
    </source>
</evidence>
<evidence type="ECO:0000256" key="9">
    <source>
        <dbReference type="ARBA" id="ARBA00023136"/>
    </source>
</evidence>
<evidence type="ECO:0000256" key="2">
    <source>
        <dbReference type="ARBA" id="ARBA00022448"/>
    </source>
</evidence>
<dbReference type="GO" id="GO:0009279">
    <property type="term" value="C:cell outer membrane"/>
    <property type="evidence" value="ECO:0007669"/>
    <property type="project" value="UniProtKB-SubCell"/>
</dbReference>
<gene>
    <name evidence="16" type="ORF">SAMIE_1002790</name>
</gene>
<dbReference type="CDD" id="cd01347">
    <property type="entry name" value="ligand_gated_channel"/>
    <property type="match status" value="1"/>
</dbReference>
<evidence type="ECO:0000256" key="7">
    <source>
        <dbReference type="ARBA" id="ARBA00023065"/>
    </source>
</evidence>
<dbReference type="SUPFAM" id="SSF56935">
    <property type="entry name" value="Porins"/>
    <property type="match status" value="1"/>
</dbReference>
<dbReference type="RefSeq" id="WP_066700827.1">
    <property type="nucleotide sequence ID" value="NZ_AP018664.1"/>
</dbReference>
<evidence type="ECO:0000313" key="17">
    <source>
        <dbReference type="Proteomes" id="UP000279959"/>
    </source>
</evidence>
<evidence type="ECO:0000259" key="15">
    <source>
        <dbReference type="Pfam" id="PF07715"/>
    </source>
</evidence>
<protein>
    <submittedName>
        <fullName evidence="16">TonB-dependent receptor</fullName>
    </submittedName>
</protein>
<dbReference type="PANTHER" id="PTHR32552:SF81">
    <property type="entry name" value="TONB-DEPENDENT OUTER MEMBRANE RECEPTOR"/>
    <property type="match status" value="1"/>
</dbReference>
<dbReference type="AlphaFoldDB" id="A0A494W0S1"/>
<evidence type="ECO:0000256" key="13">
    <source>
        <dbReference type="SAM" id="SignalP"/>
    </source>
</evidence>
<organism evidence="16 17">
    <name type="scientific">Sphingobium amiense</name>
    <dbReference type="NCBI Taxonomy" id="135719"/>
    <lineage>
        <taxon>Bacteria</taxon>
        <taxon>Pseudomonadati</taxon>
        <taxon>Pseudomonadota</taxon>
        <taxon>Alphaproteobacteria</taxon>
        <taxon>Sphingomonadales</taxon>
        <taxon>Sphingomonadaceae</taxon>
        <taxon>Sphingobium</taxon>
    </lineage>
</organism>
<dbReference type="Proteomes" id="UP000279959">
    <property type="component" value="Chromosome"/>
</dbReference>
<dbReference type="EMBL" id="AP018664">
    <property type="protein sequence ID" value="BBD96778.1"/>
    <property type="molecule type" value="Genomic_DNA"/>
</dbReference>
<evidence type="ECO:0000256" key="4">
    <source>
        <dbReference type="ARBA" id="ARBA00022496"/>
    </source>
</evidence>
<comment type="subcellular location">
    <subcellularLocation>
        <location evidence="1 11">Cell outer membrane</location>
        <topology evidence="1 11">Multi-pass membrane protein</topology>
    </subcellularLocation>
</comment>
<keyword evidence="2 11" id="KW-0813">Transport</keyword>
<dbReference type="InterPro" id="IPR036942">
    <property type="entry name" value="Beta-barrel_TonB_sf"/>
</dbReference>
<feature type="domain" description="TonB-dependent receptor-like beta-barrel" evidence="14">
    <location>
        <begin position="304"/>
        <end position="692"/>
    </location>
</feature>
<dbReference type="InterPro" id="IPR000531">
    <property type="entry name" value="Beta-barrel_TonB"/>
</dbReference>
<feature type="signal peptide" evidence="13">
    <location>
        <begin position="1"/>
        <end position="19"/>
    </location>
</feature>
<keyword evidence="17" id="KW-1185">Reference proteome</keyword>
<feature type="domain" description="TonB-dependent receptor plug" evidence="15">
    <location>
        <begin position="46"/>
        <end position="152"/>
    </location>
</feature>
<reference evidence="16 17" key="1">
    <citation type="submission" date="2018-05" db="EMBL/GenBank/DDBJ databases">
        <title>Complete Genome Sequence of the Nonylphenol-Degrading Bacterium Sphingobium amiense DSM 16289T.</title>
        <authorList>
            <person name="Ootsuka M."/>
            <person name="Nishizawa T."/>
            <person name="Ohta H."/>
        </authorList>
    </citation>
    <scope>NUCLEOTIDE SEQUENCE [LARGE SCALE GENOMIC DNA]</scope>
    <source>
        <strain evidence="16 17">DSM 16289</strain>
    </source>
</reference>
<name>A0A494W0S1_9SPHN</name>
<dbReference type="Pfam" id="PF00593">
    <property type="entry name" value="TonB_dep_Rec_b-barrel"/>
    <property type="match status" value="1"/>
</dbReference>
<dbReference type="Gene3D" id="2.40.170.20">
    <property type="entry name" value="TonB-dependent receptor, beta-barrel domain"/>
    <property type="match status" value="1"/>
</dbReference>
<keyword evidence="9 11" id="KW-0472">Membrane</keyword>